<dbReference type="AlphaFoldDB" id="A0A0A7I0P5"/>
<evidence type="ECO:0000313" key="2">
    <source>
        <dbReference type="Proteomes" id="UP000030625"/>
    </source>
</evidence>
<organism evidence="1 2">
    <name type="scientific">Bifidobacterium catenulatum PV20-2</name>
    <dbReference type="NCBI Taxonomy" id="1447716"/>
    <lineage>
        <taxon>Bacteria</taxon>
        <taxon>Bacillati</taxon>
        <taxon>Actinomycetota</taxon>
        <taxon>Actinomycetes</taxon>
        <taxon>Bifidobacteriales</taxon>
        <taxon>Bifidobacteriaceae</taxon>
        <taxon>Bifidobacterium</taxon>
    </lineage>
</organism>
<dbReference type="STRING" id="1447716.AH68_01165"/>
<dbReference type="EMBL" id="CP007456">
    <property type="protein sequence ID" value="AIZ13858.1"/>
    <property type="molecule type" value="Genomic_DNA"/>
</dbReference>
<dbReference type="InterPro" id="IPR025427">
    <property type="entry name" value="DUF4160"/>
</dbReference>
<dbReference type="RefSeq" id="WP_039196868.1">
    <property type="nucleotide sequence ID" value="NZ_CP007456.1"/>
</dbReference>
<accession>A0A0A7I0P5</accession>
<name>A0A0A7I0P5_9BIFI</name>
<proteinExistence type="predicted"/>
<dbReference type="OrthoDB" id="122670at2"/>
<dbReference type="KEGG" id="bka:AH68_01165"/>
<protein>
    <recommendedName>
        <fullName evidence="3">DUF4160 domain-containing protein</fullName>
    </recommendedName>
</protein>
<evidence type="ECO:0000313" key="1">
    <source>
        <dbReference type="EMBL" id="AIZ13858.1"/>
    </source>
</evidence>
<gene>
    <name evidence="1" type="ORF">AH68_01165</name>
</gene>
<evidence type="ECO:0008006" key="3">
    <source>
        <dbReference type="Google" id="ProtNLM"/>
    </source>
</evidence>
<reference evidence="1 2" key="1">
    <citation type="journal article" date="2015" name="Genome Announc.">
        <title>Complete and Assembled Genome Sequence of Bifidobacterium kashiwanohense PV20-2, Isolated from the Feces of an Anemic Kenyan Infant.</title>
        <authorList>
            <person name="Vazquez-Gutierrez P."/>
            <person name="Lacroix C."/>
            <person name="Chassard C."/>
            <person name="Klumpp J."/>
            <person name="Jans C."/>
            <person name="Stevens M.J."/>
        </authorList>
    </citation>
    <scope>NUCLEOTIDE SEQUENCE [LARGE SCALE GENOMIC DNA]</scope>
    <source>
        <strain evidence="1 2">PV20-2</strain>
    </source>
</reference>
<dbReference type="Pfam" id="PF13711">
    <property type="entry name" value="DUF4160"/>
    <property type="match status" value="1"/>
</dbReference>
<dbReference type="HOGENOM" id="CLU_162083_1_0_11"/>
<sequence>MPGLYRIGGFLIYFWVNESNEPIHVHVARGKQSPAAAKFWILQNGDVRMEKASPDMSAKEIRGITDFLRSVAPDIVMTWQEVFGYVRFYD</sequence>
<dbReference type="Proteomes" id="UP000030625">
    <property type="component" value="Chromosome"/>
</dbReference>